<evidence type="ECO:0000313" key="1">
    <source>
        <dbReference type="EMBL" id="SDW04109.1"/>
    </source>
</evidence>
<name>A0A1H2QCG6_9PROT</name>
<gene>
    <name evidence="1" type="ORF">SAMN05421882_100226</name>
</gene>
<proteinExistence type="predicted"/>
<protein>
    <submittedName>
        <fullName evidence="1">Uncharacterized protein</fullName>
    </submittedName>
</protein>
<dbReference type="EMBL" id="FNNH01000002">
    <property type="protein sequence ID" value="SDW04109.1"/>
    <property type="molecule type" value="Genomic_DNA"/>
</dbReference>
<reference evidence="1 2" key="1">
    <citation type="submission" date="2016-10" db="EMBL/GenBank/DDBJ databases">
        <authorList>
            <person name="de Groot N.N."/>
        </authorList>
    </citation>
    <scope>NUCLEOTIDE SEQUENCE [LARGE SCALE GENOMIC DNA]</scope>
    <source>
        <strain evidence="1 2">Nm110</strain>
    </source>
</reference>
<accession>A0A1H2QCG6</accession>
<dbReference type="AlphaFoldDB" id="A0A1H2QCG6"/>
<sequence>MSMRIATYAMGFHDFHVAYVQRLNRVADVFAPLLALIQQEQAARNPGAGLVD</sequence>
<dbReference type="Proteomes" id="UP000183454">
    <property type="component" value="Unassembled WGS sequence"/>
</dbReference>
<evidence type="ECO:0000313" key="2">
    <source>
        <dbReference type="Proteomes" id="UP000183454"/>
    </source>
</evidence>
<organism evidence="1 2">
    <name type="scientific">Nitrosomonas communis</name>
    <dbReference type="NCBI Taxonomy" id="44574"/>
    <lineage>
        <taxon>Bacteria</taxon>
        <taxon>Pseudomonadati</taxon>
        <taxon>Pseudomonadota</taxon>
        <taxon>Betaproteobacteria</taxon>
        <taxon>Nitrosomonadales</taxon>
        <taxon>Nitrosomonadaceae</taxon>
        <taxon>Nitrosomonas</taxon>
    </lineage>
</organism>
<dbReference type="RefSeq" id="WP_211752229.1">
    <property type="nucleotide sequence ID" value="NZ_FNNH01000002.1"/>
</dbReference>